<sequence length="63" mass="6979">MGKHRIKASHAGHWDTWHVLVVPFGVGRLFHGHAMANFHNGTGRSVFSQTSREMGIRIGETAV</sequence>
<reference evidence="1 2" key="1">
    <citation type="submission" date="2020-02" db="EMBL/GenBank/DDBJ databases">
        <authorList>
            <person name="Ferguson B K."/>
        </authorList>
    </citation>
    <scope>NUCLEOTIDE SEQUENCE [LARGE SCALE GENOMIC DNA]</scope>
</reference>
<feature type="non-terminal residue" evidence="1">
    <location>
        <position position="1"/>
    </location>
</feature>
<feature type="non-terminal residue" evidence="1">
    <location>
        <position position="63"/>
    </location>
</feature>
<evidence type="ECO:0000313" key="2">
    <source>
        <dbReference type="Proteomes" id="UP000479000"/>
    </source>
</evidence>
<name>A0A6H5FYP9_9HEMI</name>
<dbReference type="AlphaFoldDB" id="A0A6H5FYP9"/>
<evidence type="ECO:0000313" key="1">
    <source>
        <dbReference type="EMBL" id="CAA9994706.1"/>
    </source>
</evidence>
<keyword evidence="2" id="KW-1185">Reference proteome</keyword>
<accession>A0A6H5FYP9</accession>
<proteinExistence type="predicted"/>
<dbReference type="EMBL" id="CADCXU010002390">
    <property type="protein sequence ID" value="CAA9994706.1"/>
    <property type="molecule type" value="Genomic_DNA"/>
</dbReference>
<organism evidence="1 2">
    <name type="scientific">Nesidiocoris tenuis</name>
    <dbReference type="NCBI Taxonomy" id="355587"/>
    <lineage>
        <taxon>Eukaryota</taxon>
        <taxon>Metazoa</taxon>
        <taxon>Ecdysozoa</taxon>
        <taxon>Arthropoda</taxon>
        <taxon>Hexapoda</taxon>
        <taxon>Insecta</taxon>
        <taxon>Pterygota</taxon>
        <taxon>Neoptera</taxon>
        <taxon>Paraneoptera</taxon>
        <taxon>Hemiptera</taxon>
        <taxon>Heteroptera</taxon>
        <taxon>Panheteroptera</taxon>
        <taxon>Cimicomorpha</taxon>
        <taxon>Miridae</taxon>
        <taxon>Dicyphina</taxon>
        <taxon>Nesidiocoris</taxon>
    </lineage>
</organism>
<dbReference type="Proteomes" id="UP000479000">
    <property type="component" value="Unassembled WGS sequence"/>
</dbReference>
<gene>
    <name evidence="1" type="ORF">NTEN_LOCUS1522</name>
</gene>
<protein>
    <submittedName>
        <fullName evidence="1">Uncharacterized protein</fullName>
    </submittedName>
</protein>